<proteinExistence type="predicted"/>
<name>A0A016SYJ1_9BILA</name>
<feature type="region of interest" description="Disordered" evidence="1">
    <location>
        <begin position="140"/>
        <end position="167"/>
    </location>
</feature>
<dbReference type="Proteomes" id="UP000024635">
    <property type="component" value="Unassembled WGS sequence"/>
</dbReference>
<evidence type="ECO:0000313" key="3">
    <source>
        <dbReference type="Proteomes" id="UP000024635"/>
    </source>
</evidence>
<feature type="compositionally biased region" description="Polar residues" evidence="1">
    <location>
        <begin position="140"/>
        <end position="153"/>
    </location>
</feature>
<protein>
    <recommendedName>
        <fullName evidence="4">Mediator of RNA polymerase II transcription subunit 11</fullName>
    </recommendedName>
</protein>
<comment type="caution">
    <text evidence="2">The sequence shown here is derived from an EMBL/GenBank/DDBJ whole genome shotgun (WGS) entry which is preliminary data.</text>
</comment>
<sequence>MTNTVASYTGRVTKAIEDLDSAMKQVSSTLLDPYVSDASASEQFHQLQERQLSFLFHISQVKTALSILRERVNVLSYHVASSNSPEDQSAYDAFVNEHNLTQIQVEAESLLQTLQANRDADKDTLQSLRIHRLATVISEDNTTAPELTHTPQRSPERIHTTPHTSER</sequence>
<evidence type="ECO:0000256" key="1">
    <source>
        <dbReference type="SAM" id="MobiDB-lite"/>
    </source>
</evidence>
<gene>
    <name evidence="2" type="primary">Acey_s0159.g3269</name>
    <name evidence="2" type="ORF">Y032_0159g3269</name>
</gene>
<reference evidence="3" key="1">
    <citation type="journal article" date="2015" name="Nat. Genet.">
        <title>The genome and transcriptome of the zoonotic hookworm Ancylostoma ceylanicum identify infection-specific gene families.</title>
        <authorList>
            <person name="Schwarz E.M."/>
            <person name="Hu Y."/>
            <person name="Antoshechkin I."/>
            <person name="Miller M.M."/>
            <person name="Sternberg P.W."/>
            <person name="Aroian R.V."/>
        </authorList>
    </citation>
    <scope>NUCLEOTIDE SEQUENCE</scope>
    <source>
        <strain evidence="3">HY135</strain>
    </source>
</reference>
<keyword evidence="3" id="KW-1185">Reference proteome</keyword>
<feature type="compositionally biased region" description="Basic and acidic residues" evidence="1">
    <location>
        <begin position="154"/>
        <end position="167"/>
    </location>
</feature>
<accession>A0A016SYJ1</accession>
<dbReference type="AlphaFoldDB" id="A0A016SYJ1"/>
<organism evidence="2 3">
    <name type="scientific">Ancylostoma ceylanicum</name>
    <dbReference type="NCBI Taxonomy" id="53326"/>
    <lineage>
        <taxon>Eukaryota</taxon>
        <taxon>Metazoa</taxon>
        <taxon>Ecdysozoa</taxon>
        <taxon>Nematoda</taxon>
        <taxon>Chromadorea</taxon>
        <taxon>Rhabditida</taxon>
        <taxon>Rhabditina</taxon>
        <taxon>Rhabditomorpha</taxon>
        <taxon>Strongyloidea</taxon>
        <taxon>Ancylostomatidae</taxon>
        <taxon>Ancylostomatinae</taxon>
        <taxon>Ancylostoma</taxon>
    </lineage>
</organism>
<dbReference type="EMBL" id="JARK01001495">
    <property type="protein sequence ID" value="EYB95456.1"/>
    <property type="molecule type" value="Genomic_DNA"/>
</dbReference>
<evidence type="ECO:0000313" key="2">
    <source>
        <dbReference type="EMBL" id="EYB95456.1"/>
    </source>
</evidence>
<evidence type="ECO:0008006" key="4">
    <source>
        <dbReference type="Google" id="ProtNLM"/>
    </source>
</evidence>